<comment type="caution">
    <text evidence="1">The sequence shown here is derived from an EMBL/GenBank/DDBJ whole genome shotgun (WGS) entry which is preliminary data.</text>
</comment>
<dbReference type="InterPro" id="IPR037079">
    <property type="entry name" value="AF2212/PG0164-like_sf"/>
</dbReference>
<dbReference type="Pfam" id="PF08922">
    <property type="entry name" value="DUF1905"/>
    <property type="match status" value="1"/>
</dbReference>
<evidence type="ECO:0000313" key="1">
    <source>
        <dbReference type="EMBL" id="GGK68292.1"/>
    </source>
</evidence>
<gene>
    <name evidence="1" type="ORF">GCM10011509_15860</name>
</gene>
<accession>A0ABQ2F718</accession>
<dbReference type="EMBL" id="BMLB01000003">
    <property type="protein sequence ID" value="GGK68292.1"/>
    <property type="molecule type" value="Genomic_DNA"/>
</dbReference>
<dbReference type="InterPro" id="IPR015018">
    <property type="entry name" value="DUF1905"/>
</dbReference>
<evidence type="ECO:0008006" key="3">
    <source>
        <dbReference type="Google" id="ProtNLM"/>
    </source>
</evidence>
<organism evidence="1 2">
    <name type="scientific">Ornithinimicrobium pekingense</name>
    <dbReference type="NCBI Taxonomy" id="384677"/>
    <lineage>
        <taxon>Bacteria</taxon>
        <taxon>Bacillati</taxon>
        <taxon>Actinomycetota</taxon>
        <taxon>Actinomycetes</taxon>
        <taxon>Micrococcales</taxon>
        <taxon>Ornithinimicrobiaceae</taxon>
        <taxon>Ornithinimicrobium</taxon>
    </lineage>
</organism>
<protein>
    <recommendedName>
        <fullName evidence="3">DUF1905 domain-containing protein</fullName>
    </recommendedName>
</protein>
<dbReference type="RefSeq" id="WP_022921551.1">
    <property type="nucleotide sequence ID" value="NZ_BMLB01000003.1"/>
</dbReference>
<evidence type="ECO:0000313" key="2">
    <source>
        <dbReference type="Proteomes" id="UP000662111"/>
    </source>
</evidence>
<reference evidence="2" key="1">
    <citation type="journal article" date="2019" name="Int. J. Syst. Evol. Microbiol.">
        <title>The Global Catalogue of Microorganisms (GCM) 10K type strain sequencing project: providing services to taxonomists for standard genome sequencing and annotation.</title>
        <authorList>
            <consortium name="The Broad Institute Genomics Platform"/>
            <consortium name="The Broad Institute Genome Sequencing Center for Infectious Disease"/>
            <person name="Wu L."/>
            <person name="Ma J."/>
        </authorList>
    </citation>
    <scope>NUCLEOTIDE SEQUENCE [LARGE SCALE GENOMIC DNA]</scope>
    <source>
        <strain evidence="2">CGMCC 1.5362</strain>
    </source>
</reference>
<dbReference type="Gene3D" id="2.40.30.100">
    <property type="entry name" value="AF2212/PG0164-like"/>
    <property type="match status" value="1"/>
</dbReference>
<dbReference type="SUPFAM" id="SSF141694">
    <property type="entry name" value="AF2212/PG0164-like"/>
    <property type="match status" value="1"/>
</dbReference>
<sequence>MAETCRFTAELWRWAAAQDAWFFVTLPDDASALVRERPRPRRGFGSVRVEVTVGTTTWRTSVFPDSGSGRYVLPVKKAVRTAEDLEEGEPVDVRLSVLE</sequence>
<dbReference type="Proteomes" id="UP000662111">
    <property type="component" value="Unassembled WGS sequence"/>
</dbReference>
<keyword evidence="2" id="KW-1185">Reference proteome</keyword>
<proteinExistence type="predicted"/>
<name>A0ABQ2F718_9MICO</name>